<accession>A0A401IQB1</accession>
<protein>
    <recommendedName>
        <fullName evidence="3">Alpha/beta hydrolase</fullName>
    </recommendedName>
</protein>
<keyword evidence="2" id="KW-1185">Reference proteome</keyword>
<evidence type="ECO:0000313" key="2">
    <source>
        <dbReference type="Proteomes" id="UP000286848"/>
    </source>
</evidence>
<dbReference type="AlphaFoldDB" id="A0A401IQB1"/>
<gene>
    <name evidence="1" type="ORF">LFYK43_01880</name>
</gene>
<dbReference type="InterPro" id="IPR029058">
    <property type="entry name" value="AB_hydrolase_fold"/>
</dbReference>
<sequence>MVVLAGPYNGIMNKGHANQPTNGELAGLWDDSPRANYLMKNGRPKIIHEEYRRLLERKNDFPTNTRVLNIYGDLKDGTRSDGLVTEPSVRSLKYLVANRAKSYQEYEIKGEMGQHSRLHIDNPEVSDKLTQYLWGK</sequence>
<evidence type="ECO:0000313" key="1">
    <source>
        <dbReference type="EMBL" id="GBG93729.1"/>
    </source>
</evidence>
<dbReference type="Gene3D" id="3.40.50.1820">
    <property type="entry name" value="alpha/beta hydrolase"/>
    <property type="match status" value="1"/>
</dbReference>
<comment type="caution">
    <text evidence="1">The sequence shown here is derived from an EMBL/GenBank/DDBJ whole genome shotgun (WGS) entry which is preliminary data.</text>
</comment>
<proteinExistence type="predicted"/>
<dbReference type="EMBL" id="BFFP01000002">
    <property type="protein sequence ID" value="GBG93729.1"/>
    <property type="molecule type" value="Genomic_DNA"/>
</dbReference>
<name>A0A401IQB1_9LACO</name>
<organism evidence="1 2">
    <name type="scientific">Ligilactobacillus salitolerans</name>
    <dbReference type="NCBI Taxonomy" id="1808352"/>
    <lineage>
        <taxon>Bacteria</taxon>
        <taxon>Bacillati</taxon>
        <taxon>Bacillota</taxon>
        <taxon>Bacilli</taxon>
        <taxon>Lactobacillales</taxon>
        <taxon>Lactobacillaceae</taxon>
        <taxon>Ligilactobacillus</taxon>
    </lineage>
</organism>
<dbReference type="Pfam" id="PF06028">
    <property type="entry name" value="DUF915"/>
    <property type="match status" value="1"/>
</dbReference>
<reference evidence="1 2" key="1">
    <citation type="journal article" date="2019" name="Int. J. Syst. Evol. Microbiol.">
        <title>Lactobacillus salitolerans sp. nov., a novel lactic acid bacterium isolated from spent mushroom substrates.</title>
        <authorList>
            <person name="Tohno M."/>
            <person name="Tanizawa Y."/>
            <person name="Kojima Y."/>
            <person name="Sakamoto M."/>
            <person name="Nakamura Y."/>
            <person name="Ohkuma M."/>
            <person name="Kobayashi H."/>
        </authorList>
    </citation>
    <scope>NUCLEOTIDE SEQUENCE [LARGE SCALE GENOMIC DNA]</scope>
    <source>
        <strain evidence="1 2">YK43</strain>
    </source>
</reference>
<dbReference type="InterPro" id="IPR010315">
    <property type="entry name" value="DUF915_hydro-like"/>
</dbReference>
<evidence type="ECO:0008006" key="3">
    <source>
        <dbReference type="Google" id="ProtNLM"/>
    </source>
</evidence>
<dbReference type="Proteomes" id="UP000286848">
    <property type="component" value="Unassembled WGS sequence"/>
</dbReference>